<keyword evidence="2" id="KW-1185">Reference proteome</keyword>
<dbReference type="EMBL" id="BOVJ01000140">
    <property type="protein sequence ID" value="GIQ65585.1"/>
    <property type="molecule type" value="Genomic_DNA"/>
</dbReference>
<accession>A0ABQ4NBL8</accession>
<comment type="caution">
    <text evidence="1">The sequence shown here is derived from an EMBL/GenBank/DDBJ whole genome shotgun (WGS) entry which is preliminary data.</text>
</comment>
<evidence type="ECO:0000313" key="1">
    <source>
        <dbReference type="EMBL" id="GIQ65585.1"/>
    </source>
</evidence>
<name>A0ABQ4NBL8_9BACL</name>
<evidence type="ECO:0008006" key="3">
    <source>
        <dbReference type="Google" id="ProtNLM"/>
    </source>
</evidence>
<organism evidence="1 2">
    <name type="scientific">Paenibacillus cisolokensis</name>
    <dbReference type="NCBI Taxonomy" id="1658519"/>
    <lineage>
        <taxon>Bacteria</taxon>
        <taxon>Bacillati</taxon>
        <taxon>Bacillota</taxon>
        <taxon>Bacilli</taxon>
        <taxon>Bacillales</taxon>
        <taxon>Paenibacillaceae</taxon>
        <taxon>Paenibacillus</taxon>
    </lineage>
</organism>
<proteinExistence type="predicted"/>
<gene>
    <name evidence="1" type="ORF">PACILC2_41530</name>
</gene>
<reference evidence="1 2" key="1">
    <citation type="submission" date="2021-04" db="EMBL/GenBank/DDBJ databases">
        <title>Draft genome sequence of Paenibacillus cisolokensis, LC2-13A.</title>
        <authorList>
            <person name="Uke A."/>
            <person name="Chhe C."/>
            <person name="Baramee S."/>
            <person name="Kosugi A."/>
        </authorList>
    </citation>
    <scope>NUCLEOTIDE SEQUENCE [LARGE SCALE GENOMIC DNA]</scope>
    <source>
        <strain evidence="1 2">LC2-13A</strain>
    </source>
</reference>
<protein>
    <recommendedName>
        <fullName evidence="3">DUF1292 domain-containing protein</fullName>
    </recommendedName>
</protein>
<dbReference type="Proteomes" id="UP000680304">
    <property type="component" value="Unassembled WGS sequence"/>
</dbReference>
<evidence type="ECO:0000313" key="2">
    <source>
        <dbReference type="Proteomes" id="UP000680304"/>
    </source>
</evidence>
<sequence>MEIVILEAQMSRDADGYVGTVRFEAKGHSQPYELTLHSKSGEDWGYSLLFYGKSGVESEIMAVEERLEEDDELFDKLVGAALESMNPEPS</sequence>
<dbReference type="RefSeq" id="WP_062492694.1">
    <property type="nucleotide sequence ID" value="NZ_BOVJ01000140.1"/>
</dbReference>